<keyword evidence="2" id="KW-1185">Reference proteome</keyword>
<protein>
    <recommendedName>
        <fullName evidence="3">Response regulatory domain-containing protein</fullName>
    </recommendedName>
</protein>
<dbReference type="SUPFAM" id="SSF52172">
    <property type="entry name" value="CheY-like"/>
    <property type="match status" value="1"/>
</dbReference>
<comment type="caution">
    <text evidence="1">The sequence shown here is derived from an EMBL/GenBank/DDBJ whole genome shotgun (WGS) entry which is preliminary data.</text>
</comment>
<dbReference type="Proteomes" id="UP000318422">
    <property type="component" value="Unassembled WGS sequence"/>
</dbReference>
<dbReference type="RefSeq" id="WP_141353057.1">
    <property type="nucleotide sequence ID" value="NZ_BJNV01000048.1"/>
</dbReference>
<reference evidence="1 2" key="1">
    <citation type="submission" date="2019-06" db="EMBL/GenBank/DDBJ databases">
        <title>Whole genome shotgun sequence of Zoogloea ramigera NBRC 15342.</title>
        <authorList>
            <person name="Hosoyama A."/>
            <person name="Uohara A."/>
            <person name="Ohji S."/>
            <person name="Ichikawa N."/>
        </authorList>
    </citation>
    <scope>NUCLEOTIDE SEQUENCE [LARGE SCALE GENOMIC DNA]</scope>
    <source>
        <strain evidence="1 2">NBRC 15342</strain>
    </source>
</reference>
<dbReference type="InterPro" id="IPR011006">
    <property type="entry name" value="CheY-like_superfamily"/>
</dbReference>
<sequence>MTQRPNSTINCSTRIATRRLGGSVRTARLLAESGQPKGWKSRAGRPRILVSPVDTLLRTRRTDKARGLLIVCEDDERSALAALAGNAVPAMPTDFASDGFDALIRIGAEAPAVVLTHLGLAGMDTIRMLHALASHARARGTLVIVLLEAECERAMVRTRLPDEVVLLGPGGNPSEQAARLRACLDEWRSRAGAAAAMLDGHH</sequence>
<organism evidence="1 2">
    <name type="scientific">Zoogloea ramigera</name>
    <dbReference type="NCBI Taxonomy" id="350"/>
    <lineage>
        <taxon>Bacteria</taxon>
        <taxon>Pseudomonadati</taxon>
        <taxon>Pseudomonadota</taxon>
        <taxon>Betaproteobacteria</taxon>
        <taxon>Rhodocyclales</taxon>
        <taxon>Zoogloeaceae</taxon>
        <taxon>Zoogloea</taxon>
    </lineage>
</organism>
<name>A0A4Y4CZY7_ZOORA</name>
<evidence type="ECO:0000313" key="2">
    <source>
        <dbReference type="Proteomes" id="UP000318422"/>
    </source>
</evidence>
<accession>A0A4Y4CZY7</accession>
<dbReference type="OrthoDB" id="5416564at2"/>
<dbReference type="EMBL" id="BJNV01000048">
    <property type="protein sequence ID" value="GEC96597.1"/>
    <property type="molecule type" value="Genomic_DNA"/>
</dbReference>
<dbReference type="AlphaFoldDB" id="A0A4Y4CZY7"/>
<proteinExistence type="predicted"/>
<evidence type="ECO:0008006" key="3">
    <source>
        <dbReference type="Google" id="ProtNLM"/>
    </source>
</evidence>
<gene>
    <name evidence="1" type="ORF">ZRA01_26700</name>
</gene>
<evidence type="ECO:0000313" key="1">
    <source>
        <dbReference type="EMBL" id="GEC96597.1"/>
    </source>
</evidence>